<dbReference type="PANTHER" id="PTHR33204:SF18">
    <property type="entry name" value="TRANSCRIPTIONAL REGULATORY PROTEIN"/>
    <property type="match status" value="1"/>
</dbReference>
<dbReference type="PANTHER" id="PTHR33204">
    <property type="entry name" value="TRANSCRIPTIONAL REGULATOR, MARR FAMILY"/>
    <property type="match status" value="1"/>
</dbReference>
<keyword evidence="1" id="KW-0805">Transcription regulation</keyword>
<keyword evidence="3" id="KW-0804">Transcription</keyword>
<dbReference type="InterPro" id="IPR036388">
    <property type="entry name" value="WH-like_DNA-bd_sf"/>
</dbReference>
<feature type="domain" description="HTH hxlR-type" evidence="4">
    <location>
        <begin position="12"/>
        <end position="108"/>
    </location>
</feature>
<proteinExistence type="predicted"/>
<keyword evidence="6" id="KW-1185">Reference proteome</keyword>
<comment type="caution">
    <text evidence="5">The sequence shown here is derived from an EMBL/GenBank/DDBJ whole genome shotgun (WGS) entry which is preliminary data.</text>
</comment>
<keyword evidence="2" id="KW-0238">DNA-binding</keyword>
<evidence type="ECO:0000256" key="2">
    <source>
        <dbReference type="ARBA" id="ARBA00023125"/>
    </source>
</evidence>
<sequence length="149" mass="16770">MPDRAQWTDSHCPTARAADIIGDRWSLLIVRDAFDGASRFSQFQRNLGIAKNILTDRLKALVEQGIFEVRSNVQGTRNEYVLTERGMDLFVVITSLRQWGERHAFDDGEPHSTLIDDTTGDPVPGLRLVNARKIDLNPTNTHVEKVVEG</sequence>
<dbReference type="PROSITE" id="PS51118">
    <property type="entry name" value="HTH_HXLR"/>
    <property type="match status" value="1"/>
</dbReference>
<dbReference type="SUPFAM" id="SSF46785">
    <property type="entry name" value="Winged helix' DNA-binding domain"/>
    <property type="match status" value="1"/>
</dbReference>
<evidence type="ECO:0000259" key="4">
    <source>
        <dbReference type="PROSITE" id="PS51118"/>
    </source>
</evidence>
<evidence type="ECO:0000256" key="1">
    <source>
        <dbReference type="ARBA" id="ARBA00023015"/>
    </source>
</evidence>
<dbReference type="InterPro" id="IPR002577">
    <property type="entry name" value="HTH_HxlR"/>
</dbReference>
<reference evidence="5 6" key="1">
    <citation type="submission" date="2024-09" db="EMBL/GenBank/DDBJ databases">
        <authorList>
            <person name="Sun Q."/>
            <person name="Mori K."/>
        </authorList>
    </citation>
    <scope>NUCLEOTIDE SEQUENCE [LARGE SCALE GENOMIC DNA]</scope>
    <source>
        <strain evidence="5 6">JCM 11411</strain>
    </source>
</reference>
<dbReference type="InterPro" id="IPR036390">
    <property type="entry name" value="WH_DNA-bd_sf"/>
</dbReference>
<gene>
    <name evidence="5" type="ORF">ACFFQ6_08880</name>
</gene>
<evidence type="ECO:0000256" key="3">
    <source>
        <dbReference type="ARBA" id="ARBA00023163"/>
    </source>
</evidence>
<dbReference type="Pfam" id="PF01638">
    <property type="entry name" value="HxlR"/>
    <property type="match status" value="1"/>
</dbReference>
<accession>A0ABV5XCE4</accession>
<name>A0ABV5XCE4_9NOCA</name>
<organism evidence="5 6">
    <name type="scientific">Rhodococcus baikonurensis</name>
    <dbReference type="NCBI Taxonomy" id="172041"/>
    <lineage>
        <taxon>Bacteria</taxon>
        <taxon>Bacillati</taxon>
        <taxon>Actinomycetota</taxon>
        <taxon>Actinomycetes</taxon>
        <taxon>Mycobacteriales</taxon>
        <taxon>Nocardiaceae</taxon>
        <taxon>Rhodococcus</taxon>
        <taxon>Rhodococcus erythropolis group</taxon>
    </lineage>
</organism>
<evidence type="ECO:0000313" key="5">
    <source>
        <dbReference type="EMBL" id="MFB9779793.1"/>
    </source>
</evidence>
<protein>
    <submittedName>
        <fullName evidence="5">Winged helix-turn-helix transcriptional regulator</fullName>
    </submittedName>
</protein>
<dbReference type="RefSeq" id="WP_124567407.1">
    <property type="nucleotide sequence ID" value="NZ_JBHMAS010000018.1"/>
</dbReference>
<dbReference type="EMBL" id="JBHMAS010000018">
    <property type="protein sequence ID" value="MFB9779793.1"/>
    <property type="molecule type" value="Genomic_DNA"/>
</dbReference>
<dbReference type="Gene3D" id="1.10.10.10">
    <property type="entry name" value="Winged helix-like DNA-binding domain superfamily/Winged helix DNA-binding domain"/>
    <property type="match status" value="1"/>
</dbReference>
<evidence type="ECO:0000313" key="6">
    <source>
        <dbReference type="Proteomes" id="UP001589587"/>
    </source>
</evidence>
<dbReference type="Proteomes" id="UP001589587">
    <property type="component" value="Unassembled WGS sequence"/>
</dbReference>